<feature type="compositionally biased region" description="Low complexity" evidence="1">
    <location>
        <begin position="375"/>
        <end position="418"/>
    </location>
</feature>
<feature type="region of interest" description="Disordered" evidence="1">
    <location>
        <begin position="303"/>
        <end position="483"/>
    </location>
</feature>
<reference evidence="4 5" key="1">
    <citation type="submission" date="2018-05" db="EMBL/GenBank/DDBJ databases">
        <authorList>
            <person name="Thind KAUR A."/>
        </authorList>
    </citation>
    <scope>NUCLEOTIDE SEQUENCE [LARGE SCALE GENOMIC DNA]</scope>
</reference>
<dbReference type="Proteomes" id="UP000280104">
    <property type="component" value="Chromosome II"/>
</dbReference>
<dbReference type="PANTHER" id="PTHR33026">
    <property type="entry name" value="OS06G0360600 PROTEIN"/>
    <property type="match status" value="1"/>
</dbReference>
<evidence type="ECO:0000256" key="2">
    <source>
        <dbReference type="SAM" id="SignalP"/>
    </source>
</evidence>
<keyword evidence="2" id="KW-0732">Signal</keyword>
<gene>
    <name evidence="4" type="ORF">CAMPLR22A2D_LOCUS5014</name>
</gene>
<accession>A0A7H4LP44</accession>
<feature type="compositionally biased region" description="Acidic residues" evidence="1">
    <location>
        <begin position="317"/>
        <end position="334"/>
    </location>
</feature>
<name>A0A7H4LP44_WHEAT</name>
<evidence type="ECO:0000313" key="4">
    <source>
        <dbReference type="EMBL" id="SPT20383.1"/>
    </source>
</evidence>
<evidence type="ECO:0000259" key="3">
    <source>
        <dbReference type="Pfam" id="PF04195"/>
    </source>
</evidence>
<feature type="compositionally biased region" description="Low complexity" evidence="1">
    <location>
        <begin position="344"/>
        <end position="354"/>
    </location>
</feature>
<feature type="domain" description="Transposase (putative) gypsy type" evidence="3">
    <location>
        <begin position="1"/>
        <end position="45"/>
    </location>
</feature>
<proteinExistence type="predicted"/>
<evidence type="ECO:0000256" key="1">
    <source>
        <dbReference type="SAM" id="MobiDB-lite"/>
    </source>
</evidence>
<protein>
    <recommendedName>
        <fullName evidence="3">Transposase (putative) gypsy type domain-containing protein</fullName>
    </recommendedName>
</protein>
<dbReference type="EMBL" id="LS480641">
    <property type="protein sequence ID" value="SPT20383.1"/>
    <property type="molecule type" value="Genomic_DNA"/>
</dbReference>
<dbReference type="AlphaFoldDB" id="A0A7H4LP44"/>
<evidence type="ECO:0000313" key="5">
    <source>
        <dbReference type="Proteomes" id="UP000280104"/>
    </source>
</evidence>
<feature type="compositionally biased region" description="Basic residues" evidence="1">
    <location>
        <begin position="461"/>
        <end position="483"/>
    </location>
</feature>
<dbReference type="PANTHER" id="PTHR33026:SF7">
    <property type="entry name" value="OS03G0100275 PROTEIN"/>
    <property type="match status" value="1"/>
</dbReference>
<sequence length="483" mass="53620">MNTYGFLLLDFTPNVVLTMAVFAHLCENFVGVHPNVALFRHFFMPRVERGEVLSGGIAWISRAGKKEAYLEGEFRSKWEEWRADWCWIVEENPQPFTARCQAPVTRGSDWSDVAPEDDRLKIAVTRIQRLRLARLTVGAYGADFLRRRIAPLQERRRPAWEFKNAADIMRLRPGLNFNFTILELDAMLHELFKCDPDHPEVFRLPRGVVLLCNNSSFDRIRAMMPLCDSHGIVPTWKEPADDVVHEFFDGLVEVPVRADEQRSLTRDTTDEEMERIATRLEEAAAAAAAGEFGFNVEEAEAAEAAEAASLAEREGLAGEEELAGPEVESSEPAEDTGGSLEINPSSSSLPDSSPQAEPPAPPRRHLRKAGDVAERQTSQQPPRRTTRSTAASTGAAGASHAAATTGAGSSQTTATASAKRPREPTPPPRRAGGEPGFDFSTLSSDEEEEESICHGADGDRGRRRGERARQHRRRCCHRRSSRR</sequence>
<feature type="signal peptide" evidence="2">
    <location>
        <begin position="1"/>
        <end position="18"/>
    </location>
</feature>
<feature type="chain" id="PRO_5028852735" description="Transposase (putative) gypsy type domain-containing protein" evidence="2">
    <location>
        <begin position="19"/>
        <end position="483"/>
    </location>
</feature>
<dbReference type="InterPro" id="IPR007321">
    <property type="entry name" value="Transposase_28"/>
</dbReference>
<dbReference type="Pfam" id="PF04195">
    <property type="entry name" value="Transposase_28"/>
    <property type="match status" value="1"/>
</dbReference>
<organism evidence="4 5">
    <name type="scientific">Triticum aestivum</name>
    <name type="common">Wheat</name>
    <dbReference type="NCBI Taxonomy" id="4565"/>
    <lineage>
        <taxon>Eukaryota</taxon>
        <taxon>Viridiplantae</taxon>
        <taxon>Streptophyta</taxon>
        <taxon>Embryophyta</taxon>
        <taxon>Tracheophyta</taxon>
        <taxon>Spermatophyta</taxon>
        <taxon>Magnoliopsida</taxon>
        <taxon>Liliopsida</taxon>
        <taxon>Poales</taxon>
        <taxon>Poaceae</taxon>
        <taxon>BOP clade</taxon>
        <taxon>Pooideae</taxon>
        <taxon>Triticodae</taxon>
        <taxon>Triticeae</taxon>
        <taxon>Triticinae</taxon>
        <taxon>Triticum</taxon>
    </lineage>
</organism>